<dbReference type="InterPro" id="IPR029069">
    <property type="entry name" value="HotDog_dom_sf"/>
</dbReference>
<dbReference type="EMBL" id="JAUJEB010000001">
    <property type="protein sequence ID" value="MDN5212504.1"/>
    <property type="molecule type" value="Genomic_DNA"/>
</dbReference>
<dbReference type="RefSeq" id="WP_346757822.1">
    <property type="nucleotide sequence ID" value="NZ_JAUJEB010000001.1"/>
</dbReference>
<name>A0ABT8L459_9BACT</name>
<comment type="caution">
    <text evidence="1">The sequence shown here is derived from an EMBL/GenBank/DDBJ whole genome shotgun (WGS) entry which is preliminary data.</text>
</comment>
<dbReference type="SUPFAM" id="SSF54637">
    <property type="entry name" value="Thioesterase/thiol ester dehydrase-isomerase"/>
    <property type="match status" value="1"/>
</dbReference>
<evidence type="ECO:0000313" key="2">
    <source>
        <dbReference type="Proteomes" id="UP001172083"/>
    </source>
</evidence>
<dbReference type="Gene3D" id="3.10.129.10">
    <property type="entry name" value="Hotdog Thioesterase"/>
    <property type="match status" value="1"/>
</dbReference>
<accession>A0ABT8L459</accession>
<protein>
    <submittedName>
        <fullName evidence="1">YiiD C-terminal domain-containing protein</fullName>
    </submittedName>
</protein>
<dbReference type="Pfam" id="PF14539">
    <property type="entry name" value="DUF4442"/>
    <property type="match status" value="1"/>
</dbReference>
<evidence type="ECO:0000313" key="1">
    <source>
        <dbReference type="EMBL" id="MDN5212504.1"/>
    </source>
</evidence>
<reference evidence="1" key="1">
    <citation type="submission" date="2023-06" db="EMBL/GenBank/DDBJ databases">
        <title>Genomic of Agaribacillus aureum.</title>
        <authorList>
            <person name="Wang G."/>
        </authorList>
    </citation>
    <scope>NUCLEOTIDE SEQUENCE</scope>
    <source>
        <strain evidence="1">BMA12</strain>
    </source>
</reference>
<dbReference type="InterPro" id="IPR027961">
    <property type="entry name" value="DUF4442"/>
</dbReference>
<gene>
    <name evidence="1" type="ORF">QQ020_10630</name>
</gene>
<organism evidence="1 2">
    <name type="scientific">Agaribacillus aureus</name>
    <dbReference type="NCBI Taxonomy" id="3051825"/>
    <lineage>
        <taxon>Bacteria</taxon>
        <taxon>Pseudomonadati</taxon>
        <taxon>Bacteroidota</taxon>
        <taxon>Cytophagia</taxon>
        <taxon>Cytophagales</taxon>
        <taxon>Splendidivirgaceae</taxon>
        <taxon>Agaribacillus</taxon>
    </lineage>
</organism>
<dbReference type="Proteomes" id="UP001172083">
    <property type="component" value="Unassembled WGS sequence"/>
</dbReference>
<proteinExistence type="predicted"/>
<keyword evidence="2" id="KW-1185">Reference proteome</keyword>
<sequence length="170" mass="19433">MFKANALIAKAKTSKFYLKMLNFALSRLIPFNRPHAFRIIEIDERAIKVSLPYKKVNLNHIKGLHACALATVSEFSTGLMLLNELDTSKYRIILKNLQIDYHFQGKMDAVASYSLPEKWVTDNILDPLQNQDSVVATCEVKVHDVDGNHLTTGYVQWQIKLWEKVNTALN</sequence>